<organism evidence="1 2">
    <name type="scientific">Aestuariibaculum marinum</name>
    <dbReference type="NCBI Taxonomy" id="2683592"/>
    <lineage>
        <taxon>Bacteria</taxon>
        <taxon>Pseudomonadati</taxon>
        <taxon>Bacteroidota</taxon>
        <taxon>Flavobacteriia</taxon>
        <taxon>Flavobacteriales</taxon>
        <taxon>Flavobacteriaceae</taxon>
    </lineage>
</organism>
<gene>
    <name evidence="1" type="ORF">ICJ85_15430</name>
</gene>
<dbReference type="Proteomes" id="UP000621516">
    <property type="component" value="Unassembled WGS sequence"/>
</dbReference>
<name>A0A8J6Q8N1_9FLAO</name>
<dbReference type="EMBL" id="JACVXD010000015">
    <property type="protein sequence ID" value="MBD0825408.1"/>
    <property type="molecule type" value="Genomic_DNA"/>
</dbReference>
<dbReference type="AlphaFoldDB" id="A0A8J6Q8N1"/>
<dbReference type="RefSeq" id="WP_188224700.1">
    <property type="nucleotide sequence ID" value="NZ_JACVXD010000015.1"/>
</dbReference>
<protein>
    <submittedName>
        <fullName evidence="1">Uncharacterized protein</fullName>
    </submittedName>
</protein>
<sequence length="99" mass="11528">MDKTAYSLFGLKPLTVLNLMLGFEPIIFEKIRLTHVKKLYILLIIPNTIVKPTSLWQSPSKNPNQVQPQPPQQFVFFKQLYKHVLRIRGDAPLTYENYG</sequence>
<proteinExistence type="predicted"/>
<comment type="caution">
    <text evidence="1">The sequence shown here is derived from an EMBL/GenBank/DDBJ whole genome shotgun (WGS) entry which is preliminary data.</text>
</comment>
<reference evidence="1 2" key="1">
    <citation type="journal article" date="2018" name="J. Microbiol.">
        <title>Aestuariibaculum marinum sp. nov., a marine bacterium isolated from seawater in South Korea.</title>
        <authorList>
            <person name="Choi J."/>
            <person name="Lee D."/>
            <person name="Jang J.H."/>
            <person name="Cha S."/>
            <person name="Seo T."/>
        </authorList>
    </citation>
    <scope>NUCLEOTIDE SEQUENCE [LARGE SCALE GENOMIC DNA]</scope>
    <source>
        <strain evidence="1 2">IP7</strain>
    </source>
</reference>
<keyword evidence="2" id="KW-1185">Reference proteome</keyword>
<evidence type="ECO:0000313" key="1">
    <source>
        <dbReference type="EMBL" id="MBD0825408.1"/>
    </source>
</evidence>
<accession>A0A8J6Q8N1</accession>
<evidence type="ECO:0000313" key="2">
    <source>
        <dbReference type="Proteomes" id="UP000621516"/>
    </source>
</evidence>